<protein>
    <submittedName>
        <fullName evidence="2">Uncharacterized protein</fullName>
    </submittedName>
</protein>
<organism evidence="2 3">
    <name type="scientific">Burkholderia contaminans</name>
    <dbReference type="NCBI Taxonomy" id="488447"/>
    <lineage>
        <taxon>Bacteria</taxon>
        <taxon>Pseudomonadati</taxon>
        <taxon>Pseudomonadota</taxon>
        <taxon>Betaproteobacteria</taxon>
        <taxon>Burkholderiales</taxon>
        <taxon>Burkholderiaceae</taxon>
        <taxon>Burkholderia</taxon>
        <taxon>Burkholderia cepacia complex</taxon>
    </lineage>
</organism>
<evidence type="ECO:0000256" key="1">
    <source>
        <dbReference type="SAM" id="Phobius"/>
    </source>
</evidence>
<keyword evidence="1" id="KW-0472">Membrane</keyword>
<comment type="caution">
    <text evidence="2">The sequence shown here is derived from an EMBL/GenBank/DDBJ whole genome shotgun (WGS) entry which is preliminary data.</text>
</comment>
<feature type="transmembrane region" description="Helical" evidence="1">
    <location>
        <begin position="7"/>
        <end position="30"/>
    </location>
</feature>
<feature type="transmembrane region" description="Helical" evidence="1">
    <location>
        <begin position="42"/>
        <end position="60"/>
    </location>
</feature>
<dbReference type="RefSeq" id="WP_124615925.1">
    <property type="nucleotide sequence ID" value="NZ_CADEVN010000021.1"/>
</dbReference>
<accession>A0A3N8RNJ8</accession>
<sequence>MTKNLKIAVAVTIAFAATVIIVLSIALRYVGQPMPVSLEVPAFATALIALMASVVYLGYVL</sequence>
<dbReference type="Proteomes" id="UP000269271">
    <property type="component" value="Unassembled WGS sequence"/>
</dbReference>
<name>A0A3N8RNJ8_9BURK</name>
<dbReference type="AlphaFoldDB" id="A0A3N8RNJ8"/>
<evidence type="ECO:0000313" key="3">
    <source>
        <dbReference type="Proteomes" id="UP000269271"/>
    </source>
</evidence>
<dbReference type="EMBL" id="QTQX01000001">
    <property type="protein sequence ID" value="RQT37452.1"/>
    <property type="molecule type" value="Genomic_DNA"/>
</dbReference>
<reference evidence="2 3" key="1">
    <citation type="submission" date="2018-08" db="EMBL/GenBank/DDBJ databases">
        <title>Comparative analysis of Burkholderia isolates from Puerto Rico.</title>
        <authorList>
            <person name="Hall C."/>
            <person name="Sahl J."/>
            <person name="Wagner D."/>
        </authorList>
    </citation>
    <scope>NUCLEOTIDE SEQUENCE [LARGE SCALE GENOMIC DNA]</scope>
    <source>
        <strain evidence="2 3">Bp9001</strain>
    </source>
</reference>
<proteinExistence type="predicted"/>
<evidence type="ECO:0000313" key="2">
    <source>
        <dbReference type="EMBL" id="RQT37452.1"/>
    </source>
</evidence>
<keyword evidence="1" id="KW-1133">Transmembrane helix</keyword>
<gene>
    <name evidence="2" type="ORF">DF037_01595</name>
</gene>
<keyword evidence="1" id="KW-0812">Transmembrane</keyword>